<dbReference type="Pfam" id="PF07727">
    <property type="entry name" value="RVT_2"/>
    <property type="match status" value="1"/>
</dbReference>
<dbReference type="Proteomes" id="UP000037035">
    <property type="component" value="Unassembled WGS sequence"/>
</dbReference>
<proteinExistence type="predicted"/>
<dbReference type="InterPro" id="IPR013103">
    <property type="entry name" value="RVT_2"/>
</dbReference>
<feature type="domain" description="Reverse transcriptase Ty1/copia-type" evidence="1">
    <location>
        <begin position="39"/>
        <end position="99"/>
    </location>
</feature>
<dbReference type="AlphaFoldDB" id="A0A0L6URD3"/>
<organism evidence="2 3">
    <name type="scientific">Puccinia sorghi</name>
    <dbReference type="NCBI Taxonomy" id="27349"/>
    <lineage>
        <taxon>Eukaryota</taxon>
        <taxon>Fungi</taxon>
        <taxon>Dikarya</taxon>
        <taxon>Basidiomycota</taxon>
        <taxon>Pucciniomycotina</taxon>
        <taxon>Pucciniomycetes</taxon>
        <taxon>Pucciniales</taxon>
        <taxon>Pucciniaceae</taxon>
        <taxon>Puccinia</taxon>
    </lineage>
</organism>
<reference evidence="2 3" key="1">
    <citation type="submission" date="2015-08" db="EMBL/GenBank/DDBJ databases">
        <title>Next Generation Sequencing and Analysis of the Genome of Puccinia sorghi L Schw, the Causal Agent of Maize Common Rust.</title>
        <authorList>
            <person name="Rochi L."/>
            <person name="Burguener G."/>
            <person name="Darino M."/>
            <person name="Turjanski A."/>
            <person name="Kreff E."/>
            <person name="Dieguez M.J."/>
            <person name="Sacco F."/>
        </authorList>
    </citation>
    <scope>NUCLEOTIDE SEQUENCE [LARGE SCALE GENOMIC DNA]</scope>
    <source>
        <strain evidence="2 3">RO10H11247</strain>
    </source>
</reference>
<dbReference type="OrthoDB" id="3059824at2759"/>
<keyword evidence="3" id="KW-1185">Reference proteome</keyword>
<gene>
    <name evidence="2" type="ORF">VP01_4095g4</name>
</gene>
<evidence type="ECO:0000259" key="1">
    <source>
        <dbReference type="Pfam" id="PF07727"/>
    </source>
</evidence>
<dbReference type="VEuPathDB" id="FungiDB:VP01_4095g4"/>
<evidence type="ECO:0000313" key="2">
    <source>
        <dbReference type="EMBL" id="KNZ51101.1"/>
    </source>
</evidence>
<sequence length="102" mass="11673">MAMKSVEKGKWSVAANEELNNIKGHDVWDDHYKEPKSFLKTVWIFKTKPSTLSSPEKKKDRLCIQGFLQIPGQDYGDTFAPTVKFTSLLIVLLFAIEKKLDI</sequence>
<comment type="caution">
    <text evidence="2">The sequence shown here is derived from an EMBL/GenBank/DDBJ whole genome shotgun (WGS) entry which is preliminary data.</text>
</comment>
<dbReference type="EMBL" id="LAVV01009163">
    <property type="protein sequence ID" value="KNZ51101.1"/>
    <property type="molecule type" value="Genomic_DNA"/>
</dbReference>
<evidence type="ECO:0000313" key="3">
    <source>
        <dbReference type="Proteomes" id="UP000037035"/>
    </source>
</evidence>
<name>A0A0L6URD3_9BASI</name>
<protein>
    <recommendedName>
        <fullName evidence="1">Reverse transcriptase Ty1/copia-type domain-containing protein</fullName>
    </recommendedName>
</protein>
<accession>A0A0L6URD3</accession>